<keyword evidence="2" id="KW-1185">Reference proteome</keyword>
<name>A0A377GUM2_9FUSO</name>
<accession>A0A377GUM2</accession>
<gene>
    <name evidence="1" type="ORF">NCTC10723_00083</name>
</gene>
<sequence length="238" mass="26237">MKLLGKLLLFVLVSLSAFGFKLEGITFDKSLENGYKEFIVHNDGTKKSRYKVSVLPSGDVDVTGCLKVTPKILTIEPKSTQVLKVFGVGGMKLEAKEYPFILHFQQIVIPTLMKGEDGTISGSSALSLAPSVTMKGYGGVIDYSKALELTNVRFEKNKDGDLVFKGRLTNKSHGATELGINFYNRNRSTLVSEGLGGIDANSSRDLEIVVANFTSGDQIKYIEFYDETYETIKQVIRE</sequence>
<dbReference type="SUPFAM" id="SSF49354">
    <property type="entry name" value="PapD-like"/>
    <property type="match status" value="1"/>
</dbReference>
<dbReference type="InterPro" id="IPR008962">
    <property type="entry name" value="PapD-like_sf"/>
</dbReference>
<proteinExistence type="predicted"/>
<reference evidence="1 2" key="1">
    <citation type="submission" date="2018-06" db="EMBL/GenBank/DDBJ databases">
        <authorList>
            <consortium name="Pathogen Informatics"/>
            <person name="Doyle S."/>
        </authorList>
    </citation>
    <scope>NUCLEOTIDE SEQUENCE [LARGE SCALE GENOMIC DNA]</scope>
    <source>
        <strain evidence="1 2">NCTC10723</strain>
    </source>
</reference>
<dbReference type="OrthoDB" id="88311at2"/>
<dbReference type="EMBL" id="UGGU01000003">
    <property type="protein sequence ID" value="STO30658.1"/>
    <property type="molecule type" value="Genomic_DNA"/>
</dbReference>
<dbReference type="AlphaFoldDB" id="A0A377GUM2"/>
<dbReference type="Proteomes" id="UP000255328">
    <property type="component" value="Unassembled WGS sequence"/>
</dbReference>
<evidence type="ECO:0000313" key="2">
    <source>
        <dbReference type="Proteomes" id="UP000255328"/>
    </source>
</evidence>
<evidence type="ECO:0000313" key="1">
    <source>
        <dbReference type="EMBL" id="STO30658.1"/>
    </source>
</evidence>
<protein>
    <submittedName>
        <fullName evidence="1">Uncharacterized protein</fullName>
    </submittedName>
</protein>
<organism evidence="1 2">
    <name type="scientific">Fusobacterium necrogenes</name>
    <dbReference type="NCBI Taxonomy" id="858"/>
    <lineage>
        <taxon>Bacteria</taxon>
        <taxon>Fusobacteriati</taxon>
        <taxon>Fusobacteriota</taxon>
        <taxon>Fusobacteriia</taxon>
        <taxon>Fusobacteriales</taxon>
        <taxon>Fusobacteriaceae</taxon>
        <taxon>Fusobacterium</taxon>
    </lineage>
</organism>